<evidence type="ECO:0000313" key="2">
    <source>
        <dbReference type="Proteomes" id="UP000824120"/>
    </source>
</evidence>
<protein>
    <submittedName>
        <fullName evidence="1">Uncharacterized protein</fullName>
    </submittedName>
</protein>
<reference evidence="1 2" key="1">
    <citation type="submission" date="2020-09" db="EMBL/GenBank/DDBJ databases">
        <title>De no assembly of potato wild relative species, Solanum commersonii.</title>
        <authorList>
            <person name="Cho K."/>
        </authorList>
    </citation>
    <scope>NUCLEOTIDE SEQUENCE [LARGE SCALE GENOMIC DNA]</scope>
    <source>
        <strain evidence="1">LZ3.2</strain>
        <tissue evidence="1">Leaf</tissue>
    </source>
</reference>
<gene>
    <name evidence="1" type="ORF">H5410_052510</name>
</gene>
<sequence>MLLWNQGSLWLEPLRGPNGLDLSRLKRHTTLAGTRLLIYDSCSFRFFKFARVEATEINAAQLCHLWHAEWLASNAKTHLKKELT</sequence>
<organism evidence="1 2">
    <name type="scientific">Solanum commersonii</name>
    <name type="common">Commerson's wild potato</name>
    <name type="synonym">Commerson's nightshade</name>
    <dbReference type="NCBI Taxonomy" id="4109"/>
    <lineage>
        <taxon>Eukaryota</taxon>
        <taxon>Viridiplantae</taxon>
        <taxon>Streptophyta</taxon>
        <taxon>Embryophyta</taxon>
        <taxon>Tracheophyta</taxon>
        <taxon>Spermatophyta</taxon>
        <taxon>Magnoliopsida</taxon>
        <taxon>eudicotyledons</taxon>
        <taxon>Gunneridae</taxon>
        <taxon>Pentapetalae</taxon>
        <taxon>asterids</taxon>
        <taxon>lamiids</taxon>
        <taxon>Solanales</taxon>
        <taxon>Solanaceae</taxon>
        <taxon>Solanoideae</taxon>
        <taxon>Solaneae</taxon>
        <taxon>Solanum</taxon>
    </lineage>
</organism>
<dbReference type="Proteomes" id="UP000824120">
    <property type="component" value="Chromosome 10"/>
</dbReference>
<keyword evidence="2" id="KW-1185">Reference proteome</keyword>
<dbReference type="AlphaFoldDB" id="A0A9J5X1A4"/>
<dbReference type="OrthoDB" id="630386at2759"/>
<dbReference type="EMBL" id="JACXVP010000010">
    <property type="protein sequence ID" value="KAG5581883.1"/>
    <property type="molecule type" value="Genomic_DNA"/>
</dbReference>
<name>A0A9J5X1A4_SOLCO</name>
<proteinExistence type="predicted"/>
<evidence type="ECO:0000313" key="1">
    <source>
        <dbReference type="EMBL" id="KAG5581883.1"/>
    </source>
</evidence>
<accession>A0A9J5X1A4</accession>
<comment type="caution">
    <text evidence="1">The sequence shown here is derived from an EMBL/GenBank/DDBJ whole genome shotgun (WGS) entry which is preliminary data.</text>
</comment>